<comment type="caution">
    <text evidence="1">The sequence shown here is derived from an EMBL/GenBank/DDBJ whole genome shotgun (WGS) entry which is preliminary data.</text>
</comment>
<dbReference type="InterPro" id="IPR036638">
    <property type="entry name" value="HLH_DNA-bd_sf"/>
</dbReference>
<evidence type="ECO:0000313" key="1">
    <source>
        <dbReference type="EMBL" id="ORX54068.1"/>
    </source>
</evidence>
<dbReference type="SUPFAM" id="SSF47459">
    <property type="entry name" value="HLH, helix-loop-helix DNA-binding domain"/>
    <property type="match status" value="1"/>
</dbReference>
<dbReference type="GO" id="GO:0046983">
    <property type="term" value="F:protein dimerization activity"/>
    <property type="evidence" value="ECO:0007669"/>
    <property type="project" value="InterPro"/>
</dbReference>
<evidence type="ECO:0008006" key="3">
    <source>
        <dbReference type="Google" id="ProtNLM"/>
    </source>
</evidence>
<dbReference type="AlphaFoldDB" id="A0A1X2GHP8"/>
<accession>A0A1X2GHP8</accession>
<sequence length="75" mass="8558">MAMKELMDVIPGNEKNKSRVIARAVDYIQTLNHEKGSLRKDLDHYQALCVQYEREIADLKNGREPVTPRPSSTTS</sequence>
<gene>
    <name evidence="1" type="ORF">DM01DRAFT_1335922</name>
</gene>
<dbReference type="STRING" id="101127.A0A1X2GHP8"/>
<evidence type="ECO:0000313" key="2">
    <source>
        <dbReference type="Proteomes" id="UP000242146"/>
    </source>
</evidence>
<dbReference type="Proteomes" id="UP000242146">
    <property type="component" value="Unassembled WGS sequence"/>
</dbReference>
<name>A0A1X2GHP8_9FUNG</name>
<dbReference type="Gene3D" id="4.10.280.10">
    <property type="entry name" value="Helix-loop-helix DNA-binding domain"/>
    <property type="match status" value="1"/>
</dbReference>
<protein>
    <recommendedName>
        <fullName evidence="3">BHLH domain-containing protein</fullName>
    </recommendedName>
</protein>
<dbReference type="EMBL" id="MCGT01000014">
    <property type="protein sequence ID" value="ORX54068.1"/>
    <property type="molecule type" value="Genomic_DNA"/>
</dbReference>
<proteinExistence type="predicted"/>
<organism evidence="1 2">
    <name type="scientific">Hesseltinella vesiculosa</name>
    <dbReference type="NCBI Taxonomy" id="101127"/>
    <lineage>
        <taxon>Eukaryota</taxon>
        <taxon>Fungi</taxon>
        <taxon>Fungi incertae sedis</taxon>
        <taxon>Mucoromycota</taxon>
        <taxon>Mucoromycotina</taxon>
        <taxon>Mucoromycetes</taxon>
        <taxon>Mucorales</taxon>
        <taxon>Cunninghamellaceae</taxon>
        <taxon>Hesseltinella</taxon>
    </lineage>
</organism>
<dbReference type="OrthoDB" id="71302at2759"/>
<keyword evidence="2" id="KW-1185">Reference proteome</keyword>
<reference evidence="1 2" key="1">
    <citation type="submission" date="2016-07" db="EMBL/GenBank/DDBJ databases">
        <title>Pervasive Adenine N6-methylation of Active Genes in Fungi.</title>
        <authorList>
            <consortium name="DOE Joint Genome Institute"/>
            <person name="Mondo S.J."/>
            <person name="Dannebaum R.O."/>
            <person name="Kuo R.C."/>
            <person name="Labutti K."/>
            <person name="Haridas S."/>
            <person name="Kuo A."/>
            <person name="Salamov A."/>
            <person name="Ahrendt S.R."/>
            <person name="Lipzen A."/>
            <person name="Sullivan W."/>
            <person name="Andreopoulos W.B."/>
            <person name="Clum A."/>
            <person name="Lindquist E."/>
            <person name="Daum C."/>
            <person name="Ramamoorthy G.K."/>
            <person name="Gryganskyi A."/>
            <person name="Culley D."/>
            <person name="Magnuson J.K."/>
            <person name="James T.Y."/>
            <person name="O'Malley M.A."/>
            <person name="Stajich J.E."/>
            <person name="Spatafora J.W."/>
            <person name="Visel A."/>
            <person name="Grigoriev I.V."/>
        </authorList>
    </citation>
    <scope>NUCLEOTIDE SEQUENCE [LARGE SCALE GENOMIC DNA]</scope>
    <source>
        <strain evidence="1 2">NRRL 3301</strain>
    </source>
</reference>